<gene>
    <name evidence="6" type="ORF">DdX_08021</name>
</gene>
<dbReference type="InterPro" id="IPR003593">
    <property type="entry name" value="AAA+_ATPase"/>
</dbReference>
<keyword evidence="2" id="KW-0547">Nucleotide-binding</keyword>
<dbReference type="Gene3D" id="1.10.8.60">
    <property type="match status" value="1"/>
</dbReference>
<evidence type="ECO:0000256" key="1">
    <source>
        <dbReference type="ARBA" id="ARBA00006914"/>
    </source>
</evidence>
<dbReference type="GO" id="GO:0035494">
    <property type="term" value="P:SNARE complex disassembly"/>
    <property type="evidence" value="ECO:0007669"/>
    <property type="project" value="InterPro"/>
</dbReference>
<evidence type="ECO:0000259" key="5">
    <source>
        <dbReference type="SMART" id="SM00382"/>
    </source>
</evidence>
<sequence>MRLVVTNPSITNSNADNASFLSSLFSYFRQKPLPSPKSFNCVYVNMKMNSWLMNKHNDAMTNSRFVVLEPMDQFSLTQPSLSKKASKISKKSSAVSKSTETLKSTKESPSEDTALDDEVTTRNEVSVSVKADGSAHNAVNNAGRKKYYLRLEDDPQIERRSIGIPLNLRRWMCLQLEHDVVVESFDAMKNSPVICSMVIELDFESQARAIDDVEYFSDAIASDIRRKFSETIFGLGQMVFVQFDSEGTRQRYNHDSIESSGLAFHQREPVLFLAKAVKLYSSEISVEGASLNSVEFGLLKEGTTISLLPAKDSLLHLYGTCIPKYDTKKDIKSKIEKSLKKLVKESRKRKLVGLYNPSGIATLRNNIEVKACPNSDIKLIIIDMPVDLDYFSHKSDDRRVILHSMDYNAAEHGPNISISFNEGDIKRKLIVAANNEHDSFMDKGQIILGHALLEDYGLESDAEIFVNQATAEDNTCTIMEVAVDITLSKGSKCVLFHSAEVKKSIRSHMKNRFVNVKQSGTVWIDEKYKPKKAVGGLFDGLFGDGKPYVDYKIKSITLKPAEQTSAKMVQIDSADFGVYTNDAQVLLTSSDNSVGLFGEQSDNTNPNLLNFDWDFEKVGIGGLNQQFSEIFRRAFASRLISKKDREEMGVNHLRGVLLHGPPGTGKTLIARKICQMLNAREPKIVDGPEIFGMWLGESESNIRNLFADAEKEYACVGDASRLHVIIFDEFDAVCPNRKYLNGPGSGRTNSRVVNQLLSKIDGVDQLNNILVIGMTNQLELIDPAMLRPGRIELQLAINLPDEDGRLQILNIHTSKMRTYKRLDDDVDLKVVAKRTANYSGAELEGLVRAAQSHALHRVTGAGKMNVNIDPVGDIKIKMEDFEQALKKDIKPVYGNANAIIDHILYRQILQWCPEISSALESGADATKQVKNGSGFVRVLLTGIKYSGKSYLAATIAKRSEFPFIGVITAGAIGKEKSDALDKAFEDAAKSNLSCLVVDGLERIADYTEQGRVKAFSDKIVSKVIDLMEKRPEKEKRLLIIATSSSDFVQEAKIKDTFNVVIQVPSVSSPAHILKVVSDLKVFRTGEMKLLKDAVQNLPSKFEMGIGQLLEIIDSVQDSDEIVSRSPVLEKSSALALADSQKLHPAETLREKAKVAKFIKNLEVVLQHAPLYNSIYA</sequence>
<comment type="similarity">
    <text evidence="1">Belongs to the AAA ATPase family.</text>
</comment>
<reference evidence="6" key="1">
    <citation type="submission" date="2022-01" db="EMBL/GenBank/DDBJ databases">
        <title>Genome Sequence Resource for Two Populations of Ditylenchus destructor, the Migratory Endoparasitic Phytonematode.</title>
        <authorList>
            <person name="Zhang H."/>
            <person name="Lin R."/>
            <person name="Xie B."/>
        </authorList>
    </citation>
    <scope>NUCLEOTIDE SEQUENCE</scope>
    <source>
        <strain evidence="6">BazhouSP</strain>
    </source>
</reference>
<dbReference type="PANTHER" id="PTHR23078">
    <property type="entry name" value="VESICULAR-FUSION PROTEIN NSF"/>
    <property type="match status" value="1"/>
</dbReference>
<dbReference type="InterPro" id="IPR003959">
    <property type="entry name" value="ATPase_AAA_core"/>
</dbReference>
<dbReference type="FunFam" id="1.10.8.60:FF:000115">
    <property type="entry name" value="N-ethylmaleimide-sensitive fusion protein, putative"/>
    <property type="match status" value="1"/>
</dbReference>
<dbReference type="GO" id="GO:0043001">
    <property type="term" value="P:Golgi to plasma membrane protein transport"/>
    <property type="evidence" value="ECO:0007669"/>
    <property type="project" value="TreeGrafter"/>
</dbReference>
<organism evidence="6 7">
    <name type="scientific">Ditylenchus destructor</name>
    <dbReference type="NCBI Taxonomy" id="166010"/>
    <lineage>
        <taxon>Eukaryota</taxon>
        <taxon>Metazoa</taxon>
        <taxon>Ecdysozoa</taxon>
        <taxon>Nematoda</taxon>
        <taxon>Chromadorea</taxon>
        <taxon>Rhabditida</taxon>
        <taxon>Tylenchina</taxon>
        <taxon>Tylenchomorpha</taxon>
        <taxon>Sphaerularioidea</taxon>
        <taxon>Anguinidae</taxon>
        <taxon>Anguininae</taxon>
        <taxon>Ditylenchus</taxon>
    </lineage>
</organism>
<protein>
    <submittedName>
        <fullName evidence="6">ATPase family associated with various cellular activities (AAA) domain-containing protein</fullName>
    </submittedName>
</protein>
<keyword evidence="7" id="KW-1185">Reference proteome</keyword>
<feature type="domain" description="AAA+ ATPase" evidence="5">
    <location>
        <begin position="934"/>
        <end position="1067"/>
    </location>
</feature>
<dbReference type="SUPFAM" id="SSF52540">
    <property type="entry name" value="P-loop containing nucleoside triphosphate hydrolases"/>
    <property type="match status" value="2"/>
</dbReference>
<dbReference type="GO" id="GO:0016887">
    <property type="term" value="F:ATP hydrolysis activity"/>
    <property type="evidence" value="ECO:0007669"/>
    <property type="project" value="InterPro"/>
</dbReference>
<feature type="region of interest" description="Disordered" evidence="4">
    <location>
        <begin position="94"/>
        <end position="118"/>
    </location>
</feature>
<dbReference type="FunFam" id="3.40.50.300:FF:000166">
    <property type="entry name" value="vesicle-fusing ATPase isoform X1"/>
    <property type="match status" value="1"/>
</dbReference>
<proteinExistence type="inferred from homology"/>
<comment type="caution">
    <text evidence="6">The sequence shown here is derived from an EMBL/GenBank/DDBJ whole genome shotgun (WGS) entry which is preliminary data.</text>
</comment>
<dbReference type="InterPro" id="IPR027417">
    <property type="entry name" value="P-loop_NTPase"/>
</dbReference>
<dbReference type="FunFam" id="3.40.50.300:FF:000154">
    <property type="entry name" value="Vesicle-fusing ATPase 1"/>
    <property type="match status" value="1"/>
</dbReference>
<dbReference type="GO" id="GO:0005524">
    <property type="term" value="F:ATP binding"/>
    <property type="evidence" value="ECO:0007669"/>
    <property type="project" value="UniProtKB-KW"/>
</dbReference>
<dbReference type="Pfam" id="PF17862">
    <property type="entry name" value="AAA_lid_3"/>
    <property type="match status" value="1"/>
</dbReference>
<dbReference type="GO" id="GO:0006891">
    <property type="term" value="P:intra-Golgi vesicle-mediated transport"/>
    <property type="evidence" value="ECO:0007669"/>
    <property type="project" value="TreeGrafter"/>
</dbReference>
<name>A0AAD4N723_9BILA</name>
<evidence type="ECO:0000313" key="6">
    <source>
        <dbReference type="EMBL" id="KAI1715697.1"/>
    </source>
</evidence>
<accession>A0AAD4N723</accession>
<keyword evidence="3" id="KW-0067">ATP-binding</keyword>
<evidence type="ECO:0000256" key="4">
    <source>
        <dbReference type="SAM" id="MobiDB-lite"/>
    </source>
</evidence>
<dbReference type="GO" id="GO:0005795">
    <property type="term" value="C:Golgi stack"/>
    <property type="evidence" value="ECO:0007669"/>
    <property type="project" value="TreeGrafter"/>
</dbReference>
<dbReference type="InterPro" id="IPR041569">
    <property type="entry name" value="AAA_lid_3"/>
</dbReference>
<dbReference type="Gene3D" id="3.40.50.300">
    <property type="entry name" value="P-loop containing nucleotide triphosphate hydrolases"/>
    <property type="match status" value="2"/>
</dbReference>
<dbReference type="InterPro" id="IPR039812">
    <property type="entry name" value="Vesicle-fus_ATPase"/>
</dbReference>
<dbReference type="SMART" id="SM00382">
    <property type="entry name" value="AAA"/>
    <property type="match status" value="2"/>
</dbReference>
<dbReference type="AlphaFoldDB" id="A0AAD4N723"/>
<dbReference type="PANTHER" id="PTHR23078:SF3">
    <property type="entry name" value="VESICLE-FUSING ATPASE"/>
    <property type="match status" value="1"/>
</dbReference>
<dbReference type="Pfam" id="PF00004">
    <property type="entry name" value="AAA"/>
    <property type="match status" value="2"/>
</dbReference>
<evidence type="ECO:0000313" key="7">
    <source>
        <dbReference type="Proteomes" id="UP001201812"/>
    </source>
</evidence>
<dbReference type="EMBL" id="JAKKPZ010000011">
    <property type="protein sequence ID" value="KAI1715697.1"/>
    <property type="molecule type" value="Genomic_DNA"/>
</dbReference>
<evidence type="ECO:0000256" key="3">
    <source>
        <dbReference type="ARBA" id="ARBA00022840"/>
    </source>
</evidence>
<dbReference type="Proteomes" id="UP001201812">
    <property type="component" value="Unassembled WGS sequence"/>
</dbReference>
<feature type="domain" description="AAA+ ATPase" evidence="5">
    <location>
        <begin position="652"/>
        <end position="801"/>
    </location>
</feature>
<evidence type="ECO:0000256" key="2">
    <source>
        <dbReference type="ARBA" id="ARBA00022741"/>
    </source>
</evidence>